<dbReference type="SUPFAM" id="SSF54631">
    <property type="entry name" value="CBS-domain pair"/>
    <property type="match status" value="1"/>
</dbReference>
<protein>
    <submittedName>
        <fullName evidence="4">CBS domain-containing protein</fullName>
    </submittedName>
</protein>
<accession>A0A832UPI9</accession>
<comment type="caution">
    <text evidence="4">The sequence shown here is derived from an EMBL/GenBank/DDBJ whole genome shotgun (WGS) entry which is preliminary data.</text>
</comment>
<dbReference type="InterPro" id="IPR000644">
    <property type="entry name" value="CBS_dom"/>
</dbReference>
<dbReference type="AlphaFoldDB" id="A0A832UPI9"/>
<reference evidence="4 5" key="1">
    <citation type="journal article" name="Nat. Commun.">
        <title>Undinarchaeota illuminate DPANN phylogeny and the impact of gene transfer on archaeal evolution.</title>
        <authorList>
            <person name="Dombrowski N."/>
            <person name="Williams T.A."/>
            <person name="Sun J."/>
            <person name="Woodcroft B.J."/>
            <person name="Lee J.H."/>
            <person name="Minh B.Q."/>
            <person name="Rinke C."/>
            <person name="Spang A."/>
        </authorList>
    </citation>
    <scope>NUCLEOTIDE SEQUENCE [LARGE SCALE GENOMIC DNA]</scope>
    <source>
        <strain evidence="4">MAG_bin17</strain>
    </source>
</reference>
<name>A0A832UPI9_9ARCH</name>
<dbReference type="Pfam" id="PF00571">
    <property type="entry name" value="CBS"/>
    <property type="match status" value="2"/>
</dbReference>
<dbReference type="EMBL" id="DVAD01000007">
    <property type="protein sequence ID" value="HIJ99371.1"/>
    <property type="molecule type" value="Genomic_DNA"/>
</dbReference>
<dbReference type="Gene3D" id="3.10.580.10">
    <property type="entry name" value="CBS-domain"/>
    <property type="match status" value="1"/>
</dbReference>
<keyword evidence="5" id="KW-1185">Reference proteome</keyword>
<dbReference type="InterPro" id="IPR046342">
    <property type="entry name" value="CBS_dom_sf"/>
</dbReference>
<evidence type="ECO:0000313" key="4">
    <source>
        <dbReference type="EMBL" id="HIJ99371.1"/>
    </source>
</evidence>
<dbReference type="PANTHER" id="PTHR43080:SF2">
    <property type="entry name" value="CBS DOMAIN-CONTAINING PROTEIN"/>
    <property type="match status" value="1"/>
</dbReference>
<gene>
    <name evidence="4" type="ORF">H1011_00920</name>
</gene>
<proteinExistence type="predicted"/>
<keyword evidence="1 2" id="KW-0129">CBS domain</keyword>
<feature type="domain" description="CBS" evidence="3">
    <location>
        <begin position="81"/>
        <end position="136"/>
    </location>
</feature>
<dbReference type="Proteomes" id="UP000604391">
    <property type="component" value="Unassembled WGS sequence"/>
</dbReference>
<evidence type="ECO:0000256" key="2">
    <source>
        <dbReference type="PROSITE-ProRule" id="PRU00703"/>
    </source>
</evidence>
<sequence length="187" mass="20448">MAPKNTRPADISVRDSMSSPVITIRPDSSLLEASKLMRDKDIGAIIVLDKNEAVGIVTEHDFVIFVSNGTDINETKVGDVMSSPLLTISPDSSIIDAAKFMGSKKIRKLPVVENNQLKGIITSEDIAKIAPAELELLMELVSIKIDDVNEYLRETQSGDCENCSNFAEEIVKVEDRFLCRSCATSSD</sequence>
<feature type="domain" description="CBS" evidence="3">
    <location>
        <begin position="17"/>
        <end position="72"/>
    </location>
</feature>
<evidence type="ECO:0000313" key="5">
    <source>
        <dbReference type="Proteomes" id="UP000604391"/>
    </source>
</evidence>
<dbReference type="SMART" id="SM00116">
    <property type="entry name" value="CBS"/>
    <property type="match status" value="2"/>
</dbReference>
<organism evidence="4 5">
    <name type="scientific">Candidatus Undinarchaeum marinum</name>
    <dbReference type="NCBI Taxonomy" id="2756141"/>
    <lineage>
        <taxon>Archaea</taxon>
        <taxon>Candidatus Undinarchaeota</taxon>
        <taxon>Candidatus Undinarchaeia</taxon>
        <taxon>Candidatus Undinarchaeales</taxon>
        <taxon>Candidatus Undinarchaeaceae</taxon>
        <taxon>Candidatus Undinarchaeum</taxon>
    </lineage>
</organism>
<evidence type="ECO:0000259" key="3">
    <source>
        <dbReference type="PROSITE" id="PS51371"/>
    </source>
</evidence>
<dbReference type="InterPro" id="IPR051257">
    <property type="entry name" value="Diverse_CBS-Domain"/>
</dbReference>
<evidence type="ECO:0000256" key="1">
    <source>
        <dbReference type="ARBA" id="ARBA00023122"/>
    </source>
</evidence>
<dbReference type="PANTHER" id="PTHR43080">
    <property type="entry name" value="CBS DOMAIN-CONTAINING PROTEIN CBSX3, MITOCHONDRIAL"/>
    <property type="match status" value="1"/>
</dbReference>
<dbReference type="PROSITE" id="PS51371">
    <property type="entry name" value="CBS"/>
    <property type="match status" value="2"/>
</dbReference>